<evidence type="ECO:0000313" key="3">
    <source>
        <dbReference type="Proteomes" id="UP000015106"/>
    </source>
</evidence>
<sequence>MTKMFEMIHDMAHLLGDLRDSGSGEDPIHEDVEPGSIDPLLKEKEA</sequence>
<dbReference type="AlphaFoldDB" id="A0A8R7PS39"/>
<keyword evidence="3" id="KW-1185">Reference proteome</keyword>
<proteinExistence type="predicted"/>
<evidence type="ECO:0000256" key="1">
    <source>
        <dbReference type="SAM" id="MobiDB-lite"/>
    </source>
</evidence>
<reference evidence="3" key="1">
    <citation type="journal article" date="2013" name="Nature">
        <title>Draft genome of the wheat A-genome progenitor Triticum urartu.</title>
        <authorList>
            <person name="Ling H.Q."/>
            <person name="Zhao S."/>
            <person name="Liu D."/>
            <person name="Wang J."/>
            <person name="Sun H."/>
            <person name="Zhang C."/>
            <person name="Fan H."/>
            <person name="Li D."/>
            <person name="Dong L."/>
            <person name="Tao Y."/>
            <person name="Gao C."/>
            <person name="Wu H."/>
            <person name="Li Y."/>
            <person name="Cui Y."/>
            <person name="Guo X."/>
            <person name="Zheng S."/>
            <person name="Wang B."/>
            <person name="Yu K."/>
            <person name="Liang Q."/>
            <person name="Yang W."/>
            <person name="Lou X."/>
            <person name="Chen J."/>
            <person name="Feng M."/>
            <person name="Jian J."/>
            <person name="Zhang X."/>
            <person name="Luo G."/>
            <person name="Jiang Y."/>
            <person name="Liu J."/>
            <person name="Wang Z."/>
            <person name="Sha Y."/>
            <person name="Zhang B."/>
            <person name="Wu H."/>
            <person name="Tang D."/>
            <person name="Shen Q."/>
            <person name="Xue P."/>
            <person name="Zou S."/>
            <person name="Wang X."/>
            <person name="Liu X."/>
            <person name="Wang F."/>
            <person name="Yang Y."/>
            <person name="An X."/>
            <person name="Dong Z."/>
            <person name="Zhang K."/>
            <person name="Zhang X."/>
            <person name="Luo M.C."/>
            <person name="Dvorak J."/>
            <person name="Tong Y."/>
            <person name="Wang J."/>
            <person name="Yang H."/>
            <person name="Li Z."/>
            <person name="Wang D."/>
            <person name="Zhang A."/>
            <person name="Wang J."/>
        </authorList>
    </citation>
    <scope>NUCLEOTIDE SEQUENCE</scope>
    <source>
        <strain evidence="3">cv. G1812</strain>
    </source>
</reference>
<feature type="region of interest" description="Disordered" evidence="1">
    <location>
        <begin position="17"/>
        <end position="46"/>
    </location>
</feature>
<accession>A0A8R7PS39</accession>
<dbReference type="Gramene" id="TuG1812G0300002270.01.T01">
    <property type="protein sequence ID" value="TuG1812G0300002270.01.T01.cds301113"/>
    <property type="gene ID" value="TuG1812G0300002270.01"/>
</dbReference>
<feature type="compositionally biased region" description="Basic and acidic residues" evidence="1">
    <location>
        <begin position="17"/>
        <end position="32"/>
    </location>
</feature>
<dbReference type="EnsemblPlants" id="TuG1812G0300002270.01.T01">
    <property type="protein sequence ID" value="TuG1812G0300002270.01.T01.cds301113"/>
    <property type="gene ID" value="TuG1812G0300002270.01"/>
</dbReference>
<evidence type="ECO:0000313" key="2">
    <source>
        <dbReference type="EnsemblPlants" id="TuG1812G0300002270.01.T01.cds301113"/>
    </source>
</evidence>
<reference evidence="2" key="2">
    <citation type="submission" date="2018-03" db="EMBL/GenBank/DDBJ databases">
        <title>The Triticum urartu genome reveals the dynamic nature of wheat genome evolution.</title>
        <authorList>
            <person name="Ling H."/>
            <person name="Ma B."/>
            <person name="Shi X."/>
            <person name="Liu H."/>
            <person name="Dong L."/>
            <person name="Sun H."/>
            <person name="Cao Y."/>
            <person name="Gao Q."/>
            <person name="Zheng S."/>
            <person name="Li Y."/>
            <person name="Yu Y."/>
            <person name="Du H."/>
            <person name="Qi M."/>
            <person name="Li Y."/>
            <person name="Yu H."/>
            <person name="Cui Y."/>
            <person name="Wang N."/>
            <person name="Chen C."/>
            <person name="Wu H."/>
            <person name="Zhao Y."/>
            <person name="Zhang J."/>
            <person name="Li Y."/>
            <person name="Zhou W."/>
            <person name="Zhang B."/>
            <person name="Hu W."/>
            <person name="Eijk M."/>
            <person name="Tang J."/>
            <person name="Witsenboer H."/>
            <person name="Zhao S."/>
            <person name="Li Z."/>
            <person name="Zhang A."/>
            <person name="Wang D."/>
            <person name="Liang C."/>
        </authorList>
    </citation>
    <scope>NUCLEOTIDE SEQUENCE [LARGE SCALE GENOMIC DNA]</scope>
    <source>
        <strain evidence="2">cv. G1812</strain>
    </source>
</reference>
<name>A0A8R7PS39_TRIUA</name>
<organism evidence="2 3">
    <name type="scientific">Triticum urartu</name>
    <name type="common">Red wild einkorn</name>
    <name type="synonym">Crithodium urartu</name>
    <dbReference type="NCBI Taxonomy" id="4572"/>
    <lineage>
        <taxon>Eukaryota</taxon>
        <taxon>Viridiplantae</taxon>
        <taxon>Streptophyta</taxon>
        <taxon>Embryophyta</taxon>
        <taxon>Tracheophyta</taxon>
        <taxon>Spermatophyta</taxon>
        <taxon>Magnoliopsida</taxon>
        <taxon>Liliopsida</taxon>
        <taxon>Poales</taxon>
        <taxon>Poaceae</taxon>
        <taxon>BOP clade</taxon>
        <taxon>Pooideae</taxon>
        <taxon>Triticodae</taxon>
        <taxon>Triticeae</taxon>
        <taxon>Triticinae</taxon>
        <taxon>Triticum</taxon>
    </lineage>
</organism>
<reference evidence="2" key="3">
    <citation type="submission" date="2022-06" db="UniProtKB">
        <authorList>
            <consortium name="EnsemblPlants"/>
        </authorList>
    </citation>
    <scope>IDENTIFICATION</scope>
</reference>
<protein>
    <submittedName>
        <fullName evidence="2">Uncharacterized protein</fullName>
    </submittedName>
</protein>
<dbReference type="Proteomes" id="UP000015106">
    <property type="component" value="Chromosome 3"/>
</dbReference>